<evidence type="ECO:0000313" key="1">
    <source>
        <dbReference type="EMBL" id="KAG5275393.1"/>
    </source>
</evidence>
<name>A0AAV6GJJ7_9TELE</name>
<protein>
    <submittedName>
        <fullName evidence="1">Uncharacterized protein</fullName>
    </submittedName>
</protein>
<proteinExistence type="predicted"/>
<reference evidence="1" key="1">
    <citation type="submission" date="2020-10" db="EMBL/GenBank/DDBJ databases">
        <title>Chromosome-scale genome assembly of the Allis shad, Alosa alosa.</title>
        <authorList>
            <person name="Margot Z."/>
            <person name="Christophe K."/>
            <person name="Cabau C."/>
            <person name="Louis A."/>
            <person name="Berthelot C."/>
            <person name="Parey E."/>
            <person name="Roest Crollius H."/>
            <person name="Montfort J."/>
            <person name="Robinson-Rechavi M."/>
            <person name="Bucao C."/>
            <person name="Bouchez O."/>
            <person name="Gislard M."/>
            <person name="Lluch J."/>
            <person name="Milhes M."/>
            <person name="Lampietro C."/>
            <person name="Lopez Roques C."/>
            <person name="Donnadieu C."/>
            <person name="Braasch I."/>
            <person name="Desvignes T."/>
            <person name="Postlethwait J."/>
            <person name="Bobe J."/>
            <person name="Guiguen Y."/>
        </authorList>
    </citation>
    <scope>NUCLEOTIDE SEQUENCE</scope>
    <source>
        <strain evidence="1">M-15738</strain>
        <tissue evidence="1">Blood</tissue>
    </source>
</reference>
<sequence>MIEGLQTFGLVEAIRRNPAEMEEIFINSSRPLKATEIIELFVPTLSPRGGNQRQEENRTLGFWRDWLVNVEGGLCAPVTLEMVLVFTSGLDSLPPLGFDTTPSLQFHNSQRPLPVANTWMEVDELWHCTGSHFWSCLS</sequence>
<organism evidence="1 2">
    <name type="scientific">Alosa alosa</name>
    <name type="common">allis shad</name>
    <dbReference type="NCBI Taxonomy" id="278164"/>
    <lineage>
        <taxon>Eukaryota</taxon>
        <taxon>Metazoa</taxon>
        <taxon>Chordata</taxon>
        <taxon>Craniata</taxon>
        <taxon>Vertebrata</taxon>
        <taxon>Euteleostomi</taxon>
        <taxon>Actinopterygii</taxon>
        <taxon>Neopterygii</taxon>
        <taxon>Teleostei</taxon>
        <taxon>Clupei</taxon>
        <taxon>Clupeiformes</taxon>
        <taxon>Clupeoidei</taxon>
        <taxon>Clupeidae</taxon>
        <taxon>Alosa</taxon>
    </lineage>
</organism>
<keyword evidence="2" id="KW-1185">Reference proteome</keyword>
<accession>A0AAV6GJJ7</accession>
<dbReference type="Proteomes" id="UP000823561">
    <property type="component" value="Chromosome 9"/>
</dbReference>
<evidence type="ECO:0000313" key="2">
    <source>
        <dbReference type="Proteomes" id="UP000823561"/>
    </source>
</evidence>
<dbReference type="EMBL" id="JADWDJ010000009">
    <property type="protein sequence ID" value="KAG5275393.1"/>
    <property type="molecule type" value="Genomic_DNA"/>
</dbReference>
<dbReference type="AlphaFoldDB" id="A0AAV6GJJ7"/>
<gene>
    <name evidence="1" type="ORF">AALO_G00119770</name>
</gene>
<comment type="caution">
    <text evidence="1">The sequence shown here is derived from an EMBL/GenBank/DDBJ whole genome shotgun (WGS) entry which is preliminary data.</text>
</comment>